<comment type="caution">
    <text evidence="6">The sequence shown here is derived from an EMBL/GenBank/DDBJ whole genome shotgun (WGS) entry which is preliminary data.</text>
</comment>
<dbReference type="InterPro" id="IPR004846">
    <property type="entry name" value="T2SS/T3SS_dom"/>
</dbReference>
<name>A0ABV3TXZ5_9GAMM</name>
<proteinExistence type="inferred from homology"/>
<comment type="similarity">
    <text evidence="1">Belongs to the bacterial secretin family.</text>
</comment>
<dbReference type="InterPro" id="IPR001775">
    <property type="entry name" value="GspD/PilQ"/>
</dbReference>
<feature type="region of interest" description="Disordered" evidence="2">
    <location>
        <begin position="412"/>
        <end position="437"/>
    </location>
</feature>
<dbReference type="PANTHER" id="PTHR30332">
    <property type="entry name" value="PROBABLE GENERAL SECRETION PATHWAY PROTEIN D"/>
    <property type="match status" value="1"/>
</dbReference>
<dbReference type="PRINTS" id="PR00811">
    <property type="entry name" value="BCTERIALGSPD"/>
</dbReference>
<reference evidence="6 7" key="1">
    <citation type="journal article" date="2011" name="Int. J. Syst. Evol. Microbiol.">
        <title>Zhongshania antarctica gen. nov., sp. nov. and Zhongshania guokunii sp. nov., gammaproteobacteria respectively isolated from coastal attached (fast) ice and surface seawater of the Antarctic.</title>
        <authorList>
            <person name="Li H.J."/>
            <person name="Zhang X.Y."/>
            <person name="Chen C.X."/>
            <person name="Zhang Y.J."/>
            <person name="Gao Z.M."/>
            <person name="Yu Y."/>
            <person name="Chen X.L."/>
            <person name="Chen B."/>
            <person name="Zhang Y.Z."/>
        </authorList>
    </citation>
    <scope>NUCLEOTIDE SEQUENCE [LARGE SCALE GENOMIC DNA]</scope>
    <source>
        <strain evidence="6 7">R06B22</strain>
    </source>
</reference>
<sequence length="437" mass="46320">MKKGFIFSLLLALVTVAEASPYKTLRMTTGEQQALTTQHSVKRSAIGNPAIASLKVLNSKQFLLTAKQIGSTQLLLWQGSGEPTTFKIDVVPDMASSTTQGIAVDAVGDKIVLRGKTQSLSQHDQLMMSAGANVVDNTVQEGAVQVQTDIRIIEYSRSQLKQIGSALAYAGGDTALALGSASLIPSISGISDIVSLMSGLTTTGNSSSILIGHAGKNFSAAVNALQQNGYAYTLAEPSLVSLSGQTASFLAGGEFPYPVANNEGQVQIEFKEFGVRLRLTPTILSENSIMLKVAPEVSDLDFSSGVQASGVSVPALRVRRTDTTIQLAPGESFIISGLVTRNTYNNADKIPGLGDIPILGALFRSTRFEQDDKELVMVVTPHLVKPMARNTVLKELPGEIYQDYTPSFTSMLFGNPQKGSKTSKSQPSPEAGVGFSN</sequence>
<accession>A0ABV3TXZ5</accession>
<protein>
    <submittedName>
        <fullName evidence="6">Type II and III secretion system protein family protein</fullName>
    </submittedName>
</protein>
<keyword evidence="7" id="KW-1185">Reference proteome</keyword>
<dbReference type="InterPro" id="IPR050810">
    <property type="entry name" value="Bact_Secretion_Sys_Channel"/>
</dbReference>
<dbReference type="EMBL" id="JBFRYB010000001">
    <property type="protein sequence ID" value="MEX1666125.1"/>
    <property type="molecule type" value="Genomic_DNA"/>
</dbReference>
<dbReference type="Pfam" id="PF00263">
    <property type="entry name" value="Secretin"/>
    <property type="match status" value="1"/>
</dbReference>
<evidence type="ECO:0000256" key="1">
    <source>
        <dbReference type="RuleBase" id="RU004003"/>
    </source>
</evidence>
<dbReference type="RefSeq" id="WP_368376210.1">
    <property type="nucleotide sequence ID" value="NZ_JBFRYB010000001.1"/>
</dbReference>
<gene>
    <name evidence="6" type="ORF">AB4875_11570</name>
</gene>
<evidence type="ECO:0000256" key="2">
    <source>
        <dbReference type="SAM" id="MobiDB-lite"/>
    </source>
</evidence>
<evidence type="ECO:0000313" key="7">
    <source>
        <dbReference type="Proteomes" id="UP001557484"/>
    </source>
</evidence>
<organism evidence="6 7">
    <name type="scientific">Zhongshania arctica</name>
    <dbReference type="NCBI Taxonomy" id="3238302"/>
    <lineage>
        <taxon>Bacteria</taxon>
        <taxon>Pseudomonadati</taxon>
        <taxon>Pseudomonadota</taxon>
        <taxon>Gammaproteobacteria</taxon>
        <taxon>Cellvibrionales</taxon>
        <taxon>Spongiibacteraceae</taxon>
        <taxon>Zhongshania</taxon>
    </lineage>
</organism>
<dbReference type="PANTHER" id="PTHR30332:SF17">
    <property type="entry name" value="TYPE IV PILIATION SYSTEM PROTEIN DR_0774-RELATED"/>
    <property type="match status" value="1"/>
</dbReference>
<evidence type="ECO:0000313" key="6">
    <source>
        <dbReference type="EMBL" id="MEX1666125.1"/>
    </source>
</evidence>
<keyword evidence="3" id="KW-0732">Signal</keyword>
<feature type="signal peptide" evidence="3">
    <location>
        <begin position="1"/>
        <end position="19"/>
    </location>
</feature>
<feature type="domain" description="Pilus formation protein N-terminal" evidence="5">
    <location>
        <begin position="23"/>
        <end position="90"/>
    </location>
</feature>
<feature type="chain" id="PRO_5046711408" evidence="3">
    <location>
        <begin position="20"/>
        <end position="437"/>
    </location>
</feature>
<dbReference type="Pfam" id="PF13629">
    <property type="entry name" value="T2SS-T3SS_pil_N"/>
    <property type="match status" value="1"/>
</dbReference>
<evidence type="ECO:0000259" key="5">
    <source>
        <dbReference type="Pfam" id="PF13629"/>
    </source>
</evidence>
<evidence type="ECO:0000256" key="3">
    <source>
        <dbReference type="SAM" id="SignalP"/>
    </source>
</evidence>
<evidence type="ECO:0000259" key="4">
    <source>
        <dbReference type="Pfam" id="PF00263"/>
    </source>
</evidence>
<dbReference type="InterPro" id="IPR032789">
    <property type="entry name" value="T2SS-T3SS_pil_N"/>
</dbReference>
<dbReference type="Proteomes" id="UP001557484">
    <property type="component" value="Unassembled WGS sequence"/>
</dbReference>
<feature type="compositionally biased region" description="Polar residues" evidence="2">
    <location>
        <begin position="412"/>
        <end position="428"/>
    </location>
</feature>
<feature type="domain" description="Type II/III secretion system secretin-like" evidence="4">
    <location>
        <begin position="224"/>
        <end position="385"/>
    </location>
</feature>